<accession>A0A151GXV4</accession>
<dbReference type="GeneID" id="63715727"/>
<dbReference type="PROSITE" id="PS50404">
    <property type="entry name" value="GST_NTER"/>
    <property type="match status" value="1"/>
</dbReference>
<dbReference type="Gene3D" id="3.40.30.10">
    <property type="entry name" value="Glutaredoxin"/>
    <property type="match status" value="1"/>
</dbReference>
<evidence type="ECO:0000259" key="6">
    <source>
        <dbReference type="PROSITE" id="PS50405"/>
    </source>
</evidence>
<dbReference type="RefSeq" id="XP_040661291.1">
    <property type="nucleotide sequence ID" value="XM_040800408.1"/>
</dbReference>
<name>A0A151GXV4_DRECN</name>
<evidence type="ECO:0000259" key="5">
    <source>
        <dbReference type="PROSITE" id="PS50404"/>
    </source>
</evidence>
<feature type="compositionally biased region" description="Polar residues" evidence="4">
    <location>
        <begin position="276"/>
        <end position="287"/>
    </location>
</feature>
<dbReference type="CDD" id="cd00570">
    <property type="entry name" value="GST_N_family"/>
    <property type="match status" value="1"/>
</dbReference>
<feature type="region of interest" description="Disordered" evidence="4">
    <location>
        <begin position="670"/>
        <end position="703"/>
    </location>
</feature>
<dbReference type="Pfam" id="PF13410">
    <property type="entry name" value="GST_C_2"/>
    <property type="match status" value="1"/>
</dbReference>
<dbReference type="InterPro" id="IPR004045">
    <property type="entry name" value="Glutathione_S-Trfase_N"/>
</dbReference>
<dbReference type="AlphaFoldDB" id="A0A151GXV4"/>
<dbReference type="SUPFAM" id="SSF52833">
    <property type="entry name" value="Thioredoxin-like"/>
    <property type="match status" value="1"/>
</dbReference>
<feature type="region of interest" description="Disordered" evidence="4">
    <location>
        <begin position="333"/>
        <end position="426"/>
    </location>
</feature>
<dbReference type="InterPro" id="IPR007005">
    <property type="entry name" value="XAP5"/>
</dbReference>
<comment type="similarity">
    <text evidence="1">Belongs to the GST superfamily.</text>
</comment>
<dbReference type="InterPro" id="IPR040079">
    <property type="entry name" value="Glutathione_S-Trfase"/>
</dbReference>
<dbReference type="InterPro" id="IPR036249">
    <property type="entry name" value="Thioredoxin-like_sf"/>
</dbReference>
<dbReference type="InterPro" id="IPR010987">
    <property type="entry name" value="Glutathione-S-Trfase_C-like"/>
</dbReference>
<dbReference type="GO" id="GO:0006325">
    <property type="term" value="P:chromatin organization"/>
    <property type="evidence" value="ECO:0007669"/>
    <property type="project" value="TreeGrafter"/>
</dbReference>
<keyword evidence="2" id="KW-0560">Oxidoreductase</keyword>
<keyword evidence="3" id="KW-0175">Coiled coil</keyword>
<protein>
    <recommendedName>
        <fullName evidence="9">Glutathione S-transferase</fullName>
    </recommendedName>
</protein>
<comment type="caution">
    <text evidence="7">The sequence shown here is derived from an EMBL/GenBank/DDBJ whole genome shotgun (WGS) entry which is preliminary data.</text>
</comment>
<feature type="compositionally biased region" description="Low complexity" evidence="4">
    <location>
        <begin position="407"/>
        <end position="420"/>
    </location>
</feature>
<feature type="compositionally biased region" description="Basic residues" evidence="4">
    <location>
        <begin position="371"/>
        <end position="380"/>
    </location>
</feature>
<dbReference type="InterPro" id="IPR048337">
    <property type="entry name" value="FAM50A/XAP5_C"/>
</dbReference>
<feature type="coiled-coil region" evidence="3">
    <location>
        <begin position="438"/>
        <end position="472"/>
    </location>
</feature>
<feature type="domain" description="GST C-terminal" evidence="6">
    <location>
        <begin position="125"/>
        <end position="263"/>
    </location>
</feature>
<proteinExistence type="inferred from homology"/>
<feature type="region of interest" description="Disordered" evidence="4">
    <location>
        <begin position="276"/>
        <end position="309"/>
    </location>
</feature>
<dbReference type="PRINTS" id="PR01625">
    <property type="entry name" value="GSTRNSFRASEO"/>
</dbReference>
<dbReference type="InterPro" id="IPR005442">
    <property type="entry name" value="GST_omega"/>
</dbReference>
<dbReference type="SFLD" id="SFLDG00358">
    <property type="entry name" value="Main_(cytGST)"/>
    <property type="match status" value="1"/>
</dbReference>
<dbReference type="Pfam" id="PF04921">
    <property type="entry name" value="XAP5"/>
    <property type="match status" value="1"/>
</dbReference>
<dbReference type="GO" id="GO:0004364">
    <property type="term" value="F:glutathione transferase activity"/>
    <property type="evidence" value="ECO:0007669"/>
    <property type="project" value="InterPro"/>
</dbReference>
<organism evidence="7 8">
    <name type="scientific">Drechmeria coniospora</name>
    <name type="common">Nematophagous fungus</name>
    <name type="synonym">Meria coniospora</name>
    <dbReference type="NCBI Taxonomy" id="98403"/>
    <lineage>
        <taxon>Eukaryota</taxon>
        <taxon>Fungi</taxon>
        <taxon>Dikarya</taxon>
        <taxon>Ascomycota</taxon>
        <taxon>Pezizomycotina</taxon>
        <taxon>Sordariomycetes</taxon>
        <taxon>Hypocreomycetidae</taxon>
        <taxon>Hypocreales</taxon>
        <taxon>Ophiocordycipitaceae</taxon>
        <taxon>Drechmeria</taxon>
    </lineage>
</organism>
<dbReference type="Pfam" id="PF13409">
    <property type="entry name" value="GST_N_2"/>
    <property type="match status" value="1"/>
</dbReference>
<evidence type="ECO:0000256" key="1">
    <source>
        <dbReference type="ARBA" id="ARBA00007409"/>
    </source>
</evidence>
<dbReference type="EMBL" id="LAYC01000001">
    <property type="protein sequence ID" value="KYK61939.1"/>
    <property type="molecule type" value="Genomic_DNA"/>
</dbReference>
<gene>
    <name evidence="7" type="ORF">DCS_03084</name>
</gene>
<dbReference type="GO" id="GO:0005634">
    <property type="term" value="C:nucleus"/>
    <property type="evidence" value="ECO:0007669"/>
    <property type="project" value="InterPro"/>
</dbReference>
<sequence length="703" mass="77618">MVIGNVDTSLPSEATGPAAQLARRHDDEHALKLYGAWFCPFVQRVWITLCEKKIGHQYVEINPYRKEPAFLALNPRGLVPTLALPSGGAGNEQRKPLAESAIICEYLEEAYSDESKHGPALLPADAYERARARFWMHHINTRIIPSFYRVLQHTPEKPYTMDEARTELLGHIQLLTEEMDPAGPWFLGDGISLVDVSLAPWAKRLWLIDHYKPGGLGMPKEKGGLWERWATWMEALDERRSVSETCSDDESYKLAYKRSRRRIELGTNASSLCHSTTTATKTAGNQHDMSDKAASRFAPQNKSTHERLSTNTVGLVALSDFRKRRAEVLEQQEREAHEAAFSGTSTPDRSNTATPDNGSDSPFALPLGDKKKTKKKRAKKLLSFDDDDGGDGDGDGDGDKADAGTISSPAAAKESAAADGDAPRARIRPNAAAGMVPKAVMKSALRREAAEREALRREFAQVQETVKAAEVAIPFVFYDGANTPGGVVRMKKGDFVWVFLDKSRKVGAELGVGDQANAKRSWARVGVDDLMLVRDTVVIPHHYDFYFFIMNKSVGPGGRRLFDYSDEPPANAAPCATGMETDRLITPASKAAAAALLPAVSSLEGAGDDPSVTKVVDRRWYERNKHIYPASTWQEFDPEKDYSSEIRKDTGGNTFFFSKRRVLYSLMAAKGPRSRADTQAPRPEEQEENGVSGAEEEGYDLIP</sequence>
<dbReference type="InterPro" id="IPR036282">
    <property type="entry name" value="Glutathione-S-Trfase_C_sf"/>
</dbReference>
<dbReference type="PANTHER" id="PTHR12722:SF0">
    <property type="entry name" value="PROTEIN FAM50A"/>
    <property type="match status" value="1"/>
</dbReference>
<dbReference type="GO" id="GO:0045174">
    <property type="term" value="F:glutathione dehydrogenase (ascorbate) activity"/>
    <property type="evidence" value="ECO:0007669"/>
    <property type="project" value="UniProtKB-ARBA"/>
</dbReference>
<dbReference type="Gene3D" id="1.20.1050.10">
    <property type="match status" value="1"/>
</dbReference>
<feature type="compositionally biased region" description="Polar residues" evidence="4">
    <location>
        <begin position="342"/>
        <end position="360"/>
    </location>
</feature>
<evidence type="ECO:0000313" key="7">
    <source>
        <dbReference type="EMBL" id="KYK61939.1"/>
    </source>
</evidence>
<dbReference type="InParanoid" id="A0A151GXV4"/>
<feature type="compositionally biased region" description="Acidic residues" evidence="4">
    <location>
        <begin position="384"/>
        <end position="396"/>
    </location>
</feature>
<feature type="domain" description="GST N-terminal" evidence="5">
    <location>
        <begin position="29"/>
        <end position="115"/>
    </location>
</feature>
<feature type="compositionally biased region" description="Acidic residues" evidence="4">
    <location>
        <begin position="694"/>
        <end position="703"/>
    </location>
</feature>
<dbReference type="SUPFAM" id="SSF47616">
    <property type="entry name" value="GST C-terminal domain-like"/>
    <property type="match status" value="1"/>
</dbReference>
<dbReference type="STRING" id="98403.A0A151GXV4"/>
<reference evidence="7 8" key="1">
    <citation type="journal article" date="2016" name="Sci. Rep.">
        <title>Insights into Adaptations to a Near-Obligate Nematode Endoparasitic Lifestyle from the Finished Genome of Drechmeria coniospora.</title>
        <authorList>
            <person name="Zhang L."/>
            <person name="Zhou Z."/>
            <person name="Guo Q."/>
            <person name="Fokkens L."/>
            <person name="Miskei M."/>
            <person name="Pocsi I."/>
            <person name="Zhang W."/>
            <person name="Chen M."/>
            <person name="Wang L."/>
            <person name="Sun Y."/>
            <person name="Donzelli B.G."/>
            <person name="Gibson D.M."/>
            <person name="Nelson D.R."/>
            <person name="Luo J.G."/>
            <person name="Rep M."/>
            <person name="Liu H."/>
            <person name="Yang S."/>
            <person name="Wang J."/>
            <person name="Krasnoff S.B."/>
            <person name="Xu Y."/>
            <person name="Molnar I."/>
            <person name="Lin M."/>
        </authorList>
    </citation>
    <scope>NUCLEOTIDE SEQUENCE [LARGE SCALE GENOMIC DNA]</scope>
    <source>
        <strain evidence="7 8">ARSEF 6962</strain>
    </source>
</reference>
<evidence type="ECO:0008006" key="9">
    <source>
        <dbReference type="Google" id="ProtNLM"/>
    </source>
</evidence>
<dbReference type="GO" id="GO:0005737">
    <property type="term" value="C:cytoplasm"/>
    <property type="evidence" value="ECO:0007669"/>
    <property type="project" value="InterPro"/>
</dbReference>
<evidence type="ECO:0000256" key="4">
    <source>
        <dbReference type="SAM" id="MobiDB-lite"/>
    </source>
</evidence>
<dbReference type="PANTHER" id="PTHR12722">
    <property type="entry name" value="XAP-5 PROTEIN-RELATED"/>
    <property type="match status" value="1"/>
</dbReference>
<dbReference type="PROSITE" id="PS50405">
    <property type="entry name" value="GST_CTER"/>
    <property type="match status" value="1"/>
</dbReference>
<evidence type="ECO:0000256" key="2">
    <source>
        <dbReference type="ARBA" id="ARBA00023002"/>
    </source>
</evidence>
<dbReference type="SFLD" id="SFLDS00019">
    <property type="entry name" value="Glutathione_Transferase_(cytos"/>
    <property type="match status" value="1"/>
</dbReference>
<evidence type="ECO:0000256" key="3">
    <source>
        <dbReference type="SAM" id="Coils"/>
    </source>
</evidence>
<dbReference type="Proteomes" id="UP000076580">
    <property type="component" value="Chromosome 01"/>
</dbReference>
<evidence type="ECO:0000313" key="8">
    <source>
        <dbReference type="Proteomes" id="UP000076580"/>
    </source>
</evidence>
<keyword evidence="8" id="KW-1185">Reference proteome</keyword>